<accession>A0AAW4UAA9</accession>
<gene>
    <name evidence="1" type="ORF">LIZ56_02500</name>
</gene>
<evidence type="ECO:0000313" key="2">
    <source>
        <dbReference type="Proteomes" id="UP001197684"/>
    </source>
</evidence>
<sequence>MKVEELDFEKLKTLAPCTGRYVKMMPVNEVSGYRKFGGCLDAYMDAHLEPNMMETSKQSERTIKIK</sequence>
<evidence type="ECO:0000313" key="1">
    <source>
        <dbReference type="EMBL" id="MCB6937283.1"/>
    </source>
</evidence>
<dbReference type="EMBL" id="JAJCJK010000002">
    <property type="protein sequence ID" value="MCB6937283.1"/>
    <property type="molecule type" value="Genomic_DNA"/>
</dbReference>
<dbReference type="Proteomes" id="UP001197684">
    <property type="component" value="Unassembled WGS sequence"/>
</dbReference>
<protein>
    <submittedName>
        <fullName evidence="1">Uncharacterized protein</fullName>
    </submittedName>
</protein>
<dbReference type="AlphaFoldDB" id="A0AAW4UAA9"/>
<dbReference type="RefSeq" id="WP_306780488.1">
    <property type="nucleotide sequence ID" value="NZ_JAJCJK010000002.1"/>
</dbReference>
<name>A0AAW4UAA9_9FIRM</name>
<reference evidence="1" key="1">
    <citation type="submission" date="2021-10" db="EMBL/GenBank/DDBJ databases">
        <title>Collection of gut derived symbiotic bacterial strains cultured from healthy donors.</title>
        <authorList>
            <person name="Lin H."/>
            <person name="Littmann E."/>
            <person name="Kohout C."/>
            <person name="Pamer E.G."/>
        </authorList>
    </citation>
    <scope>NUCLEOTIDE SEQUENCE</scope>
    <source>
        <strain evidence="1">DFI.9.42</strain>
    </source>
</reference>
<organism evidence="1 2">
    <name type="scientific">Agathobacter rectalis</name>
    <dbReference type="NCBI Taxonomy" id="39491"/>
    <lineage>
        <taxon>Bacteria</taxon>
        <taxon>Bacillati</taxon>
        <taxon>Bacillota</taxon>
        <taxon>Clostridia</taxon>
        <taxon>Lachnospirales</taxon>
        <taxon>Lachnospiraceae</taxon>
        <taxon>Agathobacter</taxon>
    </lineage>
</organism>
<comment type="caution">
    <text evidence="1">The sequence shown here is derived from an EMBL/GenBank/DDBJ whole genome shotgun (WGS) entry which is preliminary data.</text>
</comment>
<proteinExistence type="predicted"/>